<evidence type="ECO:0000313" key="3">
    <source>
        <dbReference type="EMBL" id="KAF6171959.1"/>
    </source>
</evidence>
<evidence type="ECO:0000313" key="4">
    <source>
        <dbReference type="Proteomes" id="UP000541444"/>
    </source>
</evidence>
<dbReference type="Proteomes" id="UP000541444">
    <property type="component" value="Unassembled WGS sequence"/>
</dbReference>
<accession>A0A7J7NXR5</accession>
<dbReference type="PANTHER" id="PTHR31110">
    <property type="entry name" value="PESTICIDAL CRYSTAL CRY8BA PROTEIN"/>
    <property type="match status" value="1"/>
</dbReference>
<feature type="coiled-coil region" evidence="1">
    <location>
        <begin position="519"/>
        <end position="546"/>
    </location>
</feature>
<gene>
    <name evidence="3" type="ORF">GIB67_029377</name>
</gene>
<proteinExistence type="predicted"/>
<dbReference type="AlphaFoldDB" id="A0A7J7NXR5"/>
<comment type="caution">
    <text evidence="3">The sequence shown here is derived from an EMBL/GenBank/DDBJ whole genome shotgun (WGS) entry which is preliminary data.</text>
</comment>
<dbReference type="OrthoDB" id="1896158at2759"/>
<feature type="region of interest" description="Disordered" evidence="2">
    <location>
        <begin position="733"/>
        <end position="759"/>
    </location>
</feature>
<sequence length="759" mass="85831">MSRLGFFPMTHRSDHDLGFGLRNRLITADDESGSHDSQILLNPITNNKNLEEHEKIIAGKSVNEDFHAMETSDSVSSSSSGPLNDFLYMKSSEKSKSKKDSAWTKYFDHGVGKVTAVETVDDWTIDLSKLLPRDDENGEMSARLEKQLHREVTLLSRLYHRNVIKLEMVAGTVPYDDMTPIQAVFDVVNMNLRPAIPLNCPLSLDHKKGLFQLIQKFSPLNPDDSSLPLSKDLYKAEKVSLSLYTCTREDAEVPWSGVTTNHSTSPFSKDIYVKFKDFLIEYEVVINRWPQYSLILENISYHNCRTRGHKSSGKQCSDILTQLKDSILKKLGFHVQKLMEDNHEEMYQIPTISNGCLFMSEDEAIEAEEEFYCKWWFHVVILTGWDRSNLNDNIIWVKGNCLQRDDEEPLDIEFRTVKKSVKSPVERKESLLDKVVEEEAELEFVLEGLGLSRKIGSGEVVKEKRRRIEPSGTSGEKVVKERPSAEDNLKVVEKRARLAALQGEEDVSKMVACLMRVVWLRIEEEKSELKKEKIKLENKLTQSKADVLKEMKKLNALKASHAVAIGHLQSEARVALEEVDAIKVDTYVEKEDDEEVEEVAVGVIDGLDGVSCQMVLDNQGDDADLPESDNEKALREMSLKIKDLETGFIRERETSTALLSSRTELQAVSDLTHKVKEKDAEISKGLKELAEITEHAAKLQSRVGTLMVKGASSVRKCKLKEMPVEVGCCSYRGEGPGMGNQGKRNVDKEERRIIKGYSG</sequence>
<organism evidence="3 4">
    <name type="scientific">Kingdonia uniflora</name>
    <dbReference type="NCBI Taxonomy" id="39325"/>
    <lineage>
        <taxon>Eukaryota</taxon>
        <taxon>Viridiplantae</taxon>
        <taxon>Streptophyta</taxon>
        <taxon>Embryophyta</taxon>
        <taxon>Tracheophyta</taxon>
        <taxon>Spermatophyta</taxon>
        <taxon>Magnoliopsida</taxon>
        <taxon>Ranunculales</taxon>
        <taxon>Circaeasteraceae</taxon>
        <taxon>Kingdonia</taxon>
    </lineage>
</organism>
<name>A0A7J7NXR5_9MAGN</name>
<evidence type="ECO:0000256" key="2">
    <source>
        <dbReference type="SAM" id="MobiDB-lite"/>
    </source>
</evidence>
<dbReference type="PANTHER" id="PTHR31110:SF3">
    <property type="entry name" value="PORTAL PROTEIN"/>
    <property type="match status" value="1"/>
</dbReference>
<protein>
    <submittedName>
        <fullName evidence="3">Uncharacterized protein</fullName>
    </submittedName>
</protein>
<keyword evidence="1" id="KW-0175">Coiled coil</keyword>
<feature type="compositionally biased region" description="Basic and acidic residues" evidence="2">
    <location>
        <begin position="744"/>
        <end position="753"/>
    </location>
</feature>
<dbReference type="EMBL" id="JACGCM010000445">
    <property type="protein sequence ID" value="KAF6171959.1"/>
    <property type="molecule type" value="Genomic_DNA"/>
</dbReference>
<reference evidence="3 4" key="1">
    <citation type="journal article" date="2020" name="IScience">
        <title>Genome Sequencing of the Endangered Kingdonia uniflora (Circaeasteraceae, Ranunculales) Reveals Potential Mechanisms of Evolutionary Specialization.</title>
        <authorList>
            <person name="Sun Y."/>
            <person name="Deng T."/>
            <person name="Zhang A."/>
            <person name="Moore M.J."/>
            <person name="Landis J.B."/>
            <person name="Lin N."/>
            <person name="Zhang H."/>
            <person name="Zhang X."/>
            <person name="Huang J."/>
            <person name="Zhang X."/>
            <person name="Sun H."/>
            <person name="Wang H."/>
        </authorList>
    </citation>
    <scope>NUCLEOTIDE SEQUENCE [LARGE SCALE GENOMIC DNA]</scope>
    <source>
        <strain evidence="3">TB1705</strain>
        <tissue evidence="3">Leaf</tissue>
    </source>
</reference>
<keyword evidence="4" id="KW-1185">Reference proteome</keyword>
<evidence type="ECO:0000256" key="1">
    <source>
        <dbReference type="SAM" id="Coils"/>
    </source>
</evidence>